<dbReference type="RefSeq" id="WP_188156349.1">
    <property type="nucleotide sequence ID" value="NZ_CP061280.1"/>
</dbReference>
<dbReference type="EMBL" id="CP061280">
    <property type="protein sequence ID" value="QNS14710.1"/>
    <property type="molecule type" value="Genomic_DNA"/>
</dbReference>
<accession>A0A7H1C155</accession>
<keyword evidence="1" id="KW-0175">Coiled coil</keyword>
<dbReference type="AlphaFoldDB" id="A0A7H1C155"/>
<dbReference type="KEGG" id="mbos:ICJ55_08120"/>
<evidence type="ECO:0000313" key="3">
    <source>
        <dbReference type="Proteomes" id="UP000576260"/>
    </source>
</evidence>
<protein>
    <submittedName>
        <fullName evidence="2">Uncharacterized protein</fullName>
    </submittedName>
</protein>
<evidence type="ECO:0000256" key="1">
    <source>
        <dbReference type="SAM" id="Coils"/>
    </source>
</evidence>
<reference evidence="2 3" key="1">
    <citation type="submission" date="2020-09" db="EMBL/GenBank/DDBJ databases">
        <title>Mannheimia bovis sp.nov., isolated from a cow.</title>
        <authorList>
            <person name="Li F."/>
        </authorList>
    </citation>
    <scope>NUCLEOTIDE SEQUENCE [LARGE SCALE GENOMIC DNA]</scope>
    <source>
        <strain evidence="2 3">ZY190616</strain>
    </source>
</reference>
<name>A0A7H1C155_9PAST</name>
<sequence>MKLQNPQHNEQLQLLISEADTARNSFLQLQEKATEIKNNIERNKKTIIALENDNIELQAKSDKTMISDTGEVTFKEFDECSNAIFNNNRKIQALRKVIEKFEKQLELTILDDCQSAYKYANLKISKVFEYYATTLLNELLNDDLTNKLNTILYLLKSSKMTNENEPIIFILESIKNKFSSSFKFESNHLNNLSFPSFQSYGYSNYSVIESKRRIEELKNQLENNTIQ</sequence>
<evidence type="ECO:0000313" key="2">
    <source>
        <dbReference type="EMBL" id="QNS14710.1"/>
    </source>
</evidence>
<gene>
    <name evidence="2" type="ORF">ICJ55_08120</name>
</gene>
<keyword evidence="3" id="KW-1185">Reference proteome</keyword>
<organism evidence="2 3">
    <name type="scientific">Mannheimia bovis</name>
    <dbReference type="NCBI Taxonomy" id="2770636"/>
    <lineage>
        <taxon>Bacteria</taxon>
        <taxon>Pseudomonadati</taxon>
        <taxon>Pseudomonadota</taxon>
        <taxon>Gammaproteobacteria</taxon>
        <taxon>Pasteurellales</taxon>
        <taxon>Pasteurellaceae</taxon>
        <taxon>Mannheimia</taxon>
    </lineage>
</organism>
<feature type="coiled-coil region" evidence="1">
    <location>
        <begin position="19"/>
        <end position="60"/>
    </location>
</feature>
<dbReference type="Proteomes" id="UP000576260">
    <property type="component" value="Chromosome"/>
</dbReference>
<proteinExistence type="predicted"/>